<dbReference type="Pfam" id="PF01614">
    <property type="entry name" value="IclR_C"/>
    <property type="match status" value="1"/>
</dbReference>
<dbReference type="AlphaFoldDB" id="A0A021VV59"/>
<keyword evidence="7" id="KW-1185">Reference proteome</keyword>
<dbReference type="OrthoDB" id="3734039at2"/>
<dbReference type="Pfam" id="PF09339">
    <property type="entry name" value="HTH_IclR"/>
    <property type="match status" value="1"/>
</dbReference>
<evidence type="ECO:0000313" key="7">
    <source>
        <dbReference type="Proteomes" id="UP000019753"/>
    </source>
</evidence>
<dbReference type="Gene3D" id="1.10.10.10">
    <property type="entry name" value="Winged helix-like DNA-binding domain superfamily/Winged helix DNA-binding domain"/>
    <property type="match status" value="1"/>
</dbReference>
<dbReference type="SUPFAM" id="SSF46785">
    <property type="entry name" value="Winged helix' DNA-binding domain"/>
    <property type="match status" value="1"/>
</dbReference>
<dbReference type="InterPro" id="IPR036390">
    <property type="entry name" value="WH_DNA-bd_sf"/>
</dbReference>
<keyword evidence="2" id="KW-0238">DNA-binding</keyword>
<dbReference type="PROSITE" id="PS51078">
    <property type="entry name" value="ICLR_ED"/>
    <property type="match status" value="1"/>
</dbReference>
<comment type="caution">
    <text evidence="6">The sequence shown here is derived from an EMBL/GenBank/DDBJ whole genome shotgun (WGS) entry which is preliminary data.</text>
</comment>
<evidence type="ECO:0000259" key="5">
    <source>
        <dbReference type="PROSITE" id="PS51078"/>
    </source>
</evidence>
<dbReference type="PROSITE" id="PS51077">
    <property type="entry name" value="HTH_ICLR"/>
    <property type="match status" value="1"/>
</dbReference>
<evidence type="ECO:0000256" key="3">
    <source>
        <dbReference type="ARBA" id="ARBA00023163"/>
    </source>
</evidence>
<feature type="domain" description="IclR-ED" evidence="5">
    <location>
        <begin position="67"/>
        <end position="253"/>
    </location>
</feature>
<dbReference type="SUPFAM" id="SSF55781">
    <property type="entry name" value="GAF domain-like"/>
    <property type="match status" value="1"/>
</dbReference>
<keyword evidence="1" id="KW-0805">Transcription regulation</keyword>
<dbReference type="InterPro" id="IPR005471">
    <property type="entry name" value="Tscrpt_reg_IclR_N"/>
</dbReference>
<name>A0A021VV59_9CELL</name>
<dbReference type="EMBL" id="AXCW01000005">
    <property type="protein sequence ID" value="EYR65084.1"/>
    <property type="molecule type" value="Genomic_DNA"/>
</dbReference>
<evidence type="ECO:0000313" key="6">
    <source>
        <dbReference type="EMBL" id="EYR65084.1"/>
    </source>
</evidence>
<dbReference type="Gene3D" id="3.30.450.40">
    <property type="match status" value="1"/>
</dbReference>
<sequence>MPDVPAARAALRIVTHLAHHSEPVPASTIARELGLPRSSTYQLIRVLQEEGYVVHYPELRAYGLGGVVAEIGSSVLQASRLARLANPLIERLVAEAPVPAVAQLAVLSGSDVSYVGQASAPRAPTTVARLGVRLPAHLTATGRAMLAALPAAQVRALYPHRDALITRHGIGPATLRELDGILVEARERGWAGEHGEITPDYSSVAAAATDRTGYPSAGIGLTYRGEAVDALAEAALARAVRASADALTARLTGR</sequence>
<feature type="domain" description="HTH iclR-type" evidence="4">
    <location>
        <begin position="4"/>
        <end position="66"/>
    </location>
</feature>
<dbReference type="GO" id="GO:0045892">
    <property type="term" value="P:negative regulation of DNA-templated transcription"/>
    <property type="evidence" value="ECO:0007669"/>
    <property type="project" value="TreeGrafter"/>
</dbReference>
<organism evidence="6 7">
    <name type="scientific">Actinotalea ferrariae CF5-4</name>
    <dbReference type="NCBI Taxonomy" id="948458"/>
    <lineage>
        <taxon>Bacteria</taxon>
        <taxon>Bacillati</taxon>
        <taxon>Actinomycetota</taxon>
        <taxon>Actinomycetes</taxon>
        <taxon>Micrococcales</taxon>
        <taxon>Cellulomonadaceae</taxon>
        <taxon>Actinotalea</taxon>
    </lineage>
</organism>
<reference evidence="6 7" key="1">
    <citation type="submission" date="2014-01" db="EMBL/GenBank/DDBJ databases">
        <title>Actinotalea ferrariae CF5-4.</title>
        <authorList>
            <person name="Chen F."/>
            <person name="Li Y."/>
            <person name="Wang G."/>
        </authorList>
    </citation>
    <scope>NUCLEOTIDE SEQUENCE [LARGE SCALE GENOMIC DNA]</scope>
    <source>
        <strain evidence="6 7">CF5-4</strain>
    </source>
</reference>
<dbReference type="InterPro" id="IPR014757">
    <property type="entry name" value="Tscrpt_reg_IclR_C"/>
</dbReference>
<dbReference type="RefSeq" id="WP_034221569.1">
    <property type="nucleotide sequence ID" value="NZ_AXCW01000005.1"/>
</dbReference>
<dbReference type="Proteomes" id="UP000019753">
    <property type="component" value="Unassembled WGS sequence"/>
</dbReference>
<evidence type="ECO:0000259" key="4">
    <source>
        <dbReference type="PROSITE" id="PS51077"/>
    </source>
</evidence>
<proteinExistence type="predicted"/>
<dbReference type="SMART" id="SM00346">
    <property type="entry name" value="HTH_ICLR"/>
    <property type="match status" value="1"/>
</dbReference>
<protein>
    <submittedName>
        <fullName evidence="6">IclR family transcriptional regulator</fullName>
    </submittedName>
</protein>
<gene>
    <name evidence="6" type="ORF">N866_15325</name>
</gene>
<evidence type="ECO:0000256" key="1">
    <source>
        <dbReference type="ARBA" id="ARBA00023015"/>
    </source>
</evidence>
<dbReference type="PANTHER" id="PTHR30136">
    <property type="entry name" value="HELIX-TURN-HELIX TRANSCRIPTIONAL REGULATOR, ICLR FAMILY"/>
    <property type="match status" value="1"/>
</dbReference>
<dbReference type="PANTHER" id="PTHR30136:SF35">
    <property type="entry name" value="HTH-TYPE TRANSCRIPTIONAL REGULATOR RV1719"/>
    <property type="match status" value="1"/>
</dbReference>
<dbReference type="InterPro" id="IPR029016">
    <property type="entry name" value="GAF-like_dom_sf"/>
</dbReference>
<keyword evidence="3" id="KW-0804">Transcription</keyword>
<dbReference type="GO" id="GO:0003677">
    <property type="term" value="F:DNA binding"/>
    <property type="evidence" value="ECO:0007669"/>
    <property type="project" value="UniProtKB-KW"/>
</dbReference>
<evidence type="ECO:0000256" key="2">
    <source>
        <dbReference type="ARBA" id="ARBA00023125"/>
    </source>
</evidence>
<dbReference type="GO" id="GO:0003700">
    <property type="term" value="F:DNA-binding transcription factor activity"/>
    <property type="evidence" value="ECO:0007669"/>
    <property type="project" value="TreeGrafter"/>
</dbReference>
<accession>A0A021VV59</accession>
<dbReference type="InterPro" id="IPR036388">
    <property type="entry name" value="WH-like_DNA-bd_sf"/>
</dbReference>
<dbReference type="InterPro" id="IPR050707">
    <property type="entry name" value="HTH_MetabolicPath_Reg"/>
</dbReference>